<protein>
    <recommendedName>
        <fullName evidence="1">DUF4099 domain-containing protein</fullName>
    </recommendedName>
</protein>
<feature type="domain" description="DUF4099" evidence="1">
    <location>
        <begin position="3"/>
        <end position="82"/>
    </location>
</feature>
<accession>A0AAN4W5B5</accession>
<dbReference type="EMBL" id="BQKE01000007">
    <property type="protein sequence ID" value="GJM64830.1"/>
    <property type="molecule type" value="Genomic_DNA"/>
</dbReference>
<name>A0AAN4W5B5_9BACT</name>
<dbReference type="RefSeq" id="WP_338239878.1">
    <property type="nucleotide sequence ID" value="NZ_BQKE01000007.1"/>
</dbReference>
<evidence type="ECO:0000259" key="1">
    <source>
        <dbReference type="Pfam" id="PF13351"/>
    </source>
</evidence>
<comment type="caution">
    <text evidence="2">The sequence shown here is derived from an EMBL/GenBank/DDBJ whole genome shotgun (WGS) entry which is preliminary data.</text>
</comment>
<dbReference type="Proteomes" id="UP001310022">
    <property type="component" value="Unassembled WGS sequence"/>
</dbReference>
<dbReference type="Pfam" id="PF13351">
    <property type="entry name" value="DUF4099"/>
    <property type="match status" value="1"/>
</dbReference>
<dbReference type="InterPro" id="IPR025343">
    <property type="entry name" value="DUF4099"/>
</dbReference>
<keyword evidence="3" id="KW-1185">Reference proteome</keyword>
<evidence type="ECO:0000313" key="2">
    <source>
        <dbReference type="EMBL" id="GJM64830.1"/>
    </source>
</evidence>
<reference evidence="2 3" key="1">
    <citation type="submission" date="2021-12" db="EMBL/GenBank/DDBJ databases">
        <title>Genome sequencing of bacteria with rrn-lacking chromosome and rrn-plasmid.</title>
        <authorList>
            <person name="Anda M."/>
            <person name="Iwasaki W."/>
        </authorList>
    </citation>
    <scope>NUCLEOTIDE SEQUENCE [LARGE SCALE GENOMIC DNA]</scope>
    <source>
        <strain evidence="2 3">NBRC 15940</strain>
    </source>
</reference>
<gene>
    <name evidence="2" type="ORF">PEDI_53820</name>
</gene>
<organism evidence="2 3">
    <name type="scientific">Persicobacter diffluens</name>
    <dbReference type="NCBI Taxonomy" id="981"/>
    <lineage>
        <taxon>Bacteria</taxon>
        <taxon>Pseudomonadati</taxon>
        <taxon>Bacteroidota</taxon>
        <taxon>Cytophagia</taxon>
        <taxon>Cytophagales</taxon>
        <taxon>Persicobacteraceae</taxon>
        <taxon>Persicobacter</taxon>
    </lineage>
</organism>
<dbReference type="AlphaFoldDB" id="A0AAN4W5B5"/>
<proteinExistence type="predicted"/>
<evidence type="ECO:0000313" key="3">
    <source>
        <dbReference type="Proteomes" id="UP001310022"/>
    </source>
</evidence>
<sequence length="201" mass="22715">MKADNFPYEQLAQIGLTRGAIDGMKKEEREALFQGKTSPLLDLSIRKNEIAFVGKGKISLYEKSGGEIGIKVHPVRAEIKNNYSLSPKQYERLQSGETVIHDTLDKGKSRTYLLQADKQTNEVRSTEVRTVKIPDKIQGYALKNEEKNMLKQGQRVEFQNEKGERQSIKLDLIDPKGIKVEPVLLAKDNSLKQSQSNSISR</sequence>